<feature type="signal peptide" evidence="2">
    <location>
        <begin position="1"/>
        <end position="36"/>
    </location>
</feature>
<dbReference type="RefSeq" id="WP_082149554.1">
    <property type="nucleotide sequence ID" value="NZ_CAJGUP010000210.1"/>
</dbReference>
<dbReference type="Gene3D" id="3.40.190.10">
    <property type="entry name" value="Periplasmic binding protein-like II"/>
    <property type="match status" value="1"/>
</dbReference>
<organism evidence="3 4">
    <name type="scientific">Bordetella pseudohinzii</name>
    <dbReference type="NCBI Taxonomy" id="1331258"/>
    <lineage>
        <taxon>Bacteria</taxon>
        <taxon>Pseudomonadati</taxon>
        <taxon>Pseudomonadota</taxon>
        <taxon>Betaproteobacteria</taxon>
        <taxon>Burkholderiales</taxon>
        <taxon>Alcaligenaceae</taxon>
        <taxon>Bordetella</taxon>
    </lineage>
</organism>
<evidence type="ECO:0000313" key="3">
    <source>
        <dbReference type="EMBL" id="CUI62401.1"/>
    </source>
</evidence>
<evidence type="ECO:0000256" key="1">
    <source>
        <dbReference type="ARBA" id="ARBA00006987"/>
    </source>
</evidence>
<accession>A0A0M7E779</accession>
<dbReference type="PANTHER" id="PTHR42928:SF5">
    <property type="entry name" value="BLR1237 PROTEIN"/>
    <property type="match status" value="1"/>
</dbReference>
<dbReference type="OrthoDB" id="8959114at2"/>
<evidence type="ECO:0000313" key="4">
    <source>
        <dbReference type="Proteomes" id="UP000053096"/>
    </source>
</evidence>
<dbReference type="PIRSF" id="PIRSF017082">
    <property type="entry name" value="YflP"/>
    <property type="match status" value="1"/>
</dbReference>
<feature type="chain" id="PRO_5005811778" evidence="2">
    <location>
        <begin position="37"/>
        <end position="339"/>
    </location>
</feature>
<name>A0A0M7E779_9BORD</name>
<dbReference type="InterPro" id="IPR042100">
    <property type="entry name" value="Bug_dom1"/>
</dbReference>
<dbReference type="Proteomes" id="UP000053096">
    <property type="component" value="Unassembled WGS sequence"/>
</dbReference>
<dbReference type="EMBL" id="CYTV01000003">
    <property type="protein sequence ID" value="CUI62401.1"/>
    <property type="molecule type" value="Genomic_DNA"/>
</dbReference>
<keyword evidence="3" id="KW-0456">Lyase</keyword>
<evidence type="ECO:0000256" key="2">
    <source>
        <dbReference type="SAM" id="SignalP"/>
    </source>
</evidence>
<dbReference type="CDD" id="cd07012">
    <property type="entry name" value="PBP2_Bug_TTT"/>
    <property type="match status" value="1"/>
</dbReference>
<dbReference type="GO" id="GO:0016829">
    <property type="term" value="F:lyase activity"/>
    <property type="evidence" value="ECO:0007669"/>
    <property type="project" value="UniProtKB-KW"/>
</dbReference>
<sequence>MFEIPAGARRACVHAAFASGLLTAAMGLVLPQAAEASEDASAFPSHAIRFIVPYAAGGLPDTVARVVAQRLTLSLGQPVVVENKPGANGVVAAQALTGSARDGYTYLVTDGSMMSINPSLYKDLSYEPKRDFVPVSLIATSPLFLATSAQTKINSLPEFVERAKAKSAAINYGSSGVGSSHHLTMEALNVALGTKMTHVPFRGSGQSVPAMVGNQVDVVFAALPSLSGFADKGQVKILATNAGKRSSLAPEIPAIAEIVPGFDFAVTVGALAATGVPDYAVQKLSRELAKAVQDPAVVKQFNTLGIEPIGGGSADYARAIDAETQRYQSAIKAAAIKAD</sequence>
<comment type="similarity">
    <text evidence="1">Belongs to the UPF0065 (bug) family.</text>
</comment>
<dbReference type="Gene3D" id="3.40.190.150">
    <property type="entry name" value="Bordetella uptake gene, domain 1"/>
    <property type="match status" value="1"/>
</dbReference>
<dbReference type="InterPro" id="IPR005064">
    <property type="entry name" value="BUG"/>
</dbReference>
<dbReference type="Pfam" id="PF03401">
    <property type="entry name" value="TctC"/>
    <property type="match status" value="1"/>
</dbReference>
<dbReference type="PANTHER" id="PTHR42928">
    <property type="entry name" value="TRICARBOXYLATE-BINDING PROTEIN"/>
    <property type="match status" value="1"/>
</dbReference>
<dbReference type="SUPFAM" id="SSF53850">
    <property type="entry name" value="Periplasmic binding protein-like II"/>
    <property type="match status" value="1"/>
</dbReference>
<keyword evidence="2" id="KW-0732">Signal</keyword>
<dbReference type="AlphaFoldDB" id="A0A0M7E779"/>
<gene>
    <name evidence="3" type="ORF">ERS370011_01460</name>
</gene>
<proteinExistence type="inferred from homology"/>
<reference evidence="3 4" key="1">
    <citation type="submission" date="2015-09" db="EMBL/GenBank/DDBJ databases">
        <authorList>
            <person name="Jackson K.R."/>
            <person name="Lunt B.L."/>
            <person name="Fisher J.N.B."/>
            <person name="Gardner A.V."/>
            <person name="Bailey M.E."/>
            <person name="Deus L.M."/>
            <person name="Earl A.S."/>
            <person name="Gibby P.D."/>
            <person name="Hartmann K.A."/>
            <person name="Liu J.E."/>
            <person name="Manci A.M."/>
            <person name="Nielsen D.A."/>
            <person name="Solomon M.B."/>
            <person name="Breakwell D.P."/>
            <person name="Burnett S.H."/>
            <person name="Grose J.H."/>
        </authorList>
    </citation>
    <scope>NUCLEOTIDE SEQUENCE [LARGE SCALE GENOMIC DNA]</scope>
    <source>
        <strain evidence="3 4">2789STDY5608636</strain>
    </source>
</reference>
<protein>
    <submittedName>
        <fullName evidence="3">Argininosuccinate lyase</fullName>
    </submittedName>
</protein>